<dbReference type="EMBL" id="JAUIRO010000002">
    <property type="protein sequence ID" value="KAK0727209.1"/>
    <property type="molecule type" value="Genomic_DNA"/>
</dbReference>
<reference evidence="1" key="1">
    <citation type="submission" date="2023-06" db="EMBL/GenBank/DDBJ databases">
        <title>Genome-scale phylogeny and comparative genomics of the fungal order Sordariales.</title>
        <authorList>
            <consortium name="Lawrence Berkeley National Laboratory"/>
            <person name="Hensen N."/>
            <person name="Bonometti L."/>
            <person name="Westerberg I."/>
            <person name="Brannstrom I.O."/>
            <person name="Guillou S."/>
            <person name="Cros-Aarteil S."/>
            <person name="Calhoun S."/>
            <person name="Haridas S."/>
            <person name="Kuo A."/>
            <person name="Mondo S."/>
            <person name="Pangilinan J."/>
            <person name="Riley R."/>
            <person name="LaButti K."/>
            <person name="Andreopoulos B."/>
            <person name="Lipzen A."/>
            <person name="Chen C."/>
            <person name="Yanf M."/>
            <person name="Daum C."/>
            <person name="Ng V."/>
            <person name="Clum A."/>
            <person name="Steindorff A."/>
            <person name="Ohm R."/>
            <person name="Martin F."/>
            <person name="Silar P."/>
            <person name="Natvig D."/>
            <person name="Lalanne C."/>
            <person name="Gautier V."/>
            <person name="Ament-velasquez S.L."/>
            <person name="Kruys A."/>
            <person name="Hutchinson M.I."/>
            <person name="Powell A.J."/>
            <person name="Barry K."/>
            <person name="Miller A.N."/>
            <person name="Grigoriev I.V."/>
            <person name="Debuchy R."/>
            <person name="Gladieux P."/>
            <person name="Thoren M.H."/>
            <person name="Johannesson H."/>
        </authorList>
    </citation>
    <scope>NUCLEOTIDE SEQUENCE</scope>
    <source>
        <strain evidence="1">SMH2392-1A</strain>
    </source>
</reference>
<keyword evidence="2" id="KW-1185">Reference proteome</keyword>
<evidence type="ECO:0000313" key="2">
    <source>
        <dbReference type="Proteomes" id="UP001172101"/>
    </source>
</evidence>
<accession>A0AA40B425</accession>
<dbReference type="AlphaFoldDB" id="A0AA40B425"/>
<dbReference type="Proteomes" id="UP001172101">
    <property type="component" value="Unassembled WGS sequence"/>
</dbReference>
<name>A0AA40B425_9PEZI</name>
<sequence>MGEFTISVGTQPALQRLERRPLGAVAEDRPLNGLVGPSKSLAGVDPSQFGLGNGVASGENPVLGGFEGVAGQGATRDAPGVADYQLFDLCLKSPLAKGFLRFEQYPALLSDFNNGSLFLKNETLVALFLVEGATRVWLAGLANRMVADALCFDGVWVAKTPPTTTPAPGESPFRCILVTYLPSIPEAMEKLKRTKDLLRAARDRTRAKISEKWRDEVEKNTLAFNVGGRRVSIQDLDAMLAVNMVPP</sequence>
<evidence type="ECO:0000313" key="1">
    <source>
        <dbReference type="EMBL" id="KAK0727209.1"/>
    </source>
</evidence>
<protein>
    <submittedName>
        <fullName evidence="1">Uncharacterized protein</fullName>
    </submittedName>
</protein>
<dbReference type="GeneID" id="85331138"/>
<organism evidence="1 2">
    <name type="scientific">Lasiosphaeria miniovina</name>
    <dbReference type="NCBI Taxonomy" id="1954250"/>
    <lineage>
        <taxon>Eukaryota</taxon>
        <taxon>Fungi</taxon>
        <taxon>Dikarya</taxon>
        <taxon>Ascomycota</taxon>
        <taxon>Pezizomycotina</taxon>
        <taxon>Sordariomycetes</taxon>
        <taxon>Sordariomycetidae</taxon>
        <taxon>Sordariales</taxon>
        <taxon>Lasiosphaeriaceae</taxon>
        <taxon>Lasiosphaeria</taxon>
    </lineage>
</organism>
<comment type="caution">
    <text evidence="1">The sequence shown here is derived from an EMBL/GenBank/DDBJ whole genome shotgun (WGS) entry which is preliminary data.</text>
</comment>
<proteinExistence type="predicted"/>
<dbReference type="RefSeq" id="XP_060300065.1">
    <property type="nucleotide sequence ID" value="XM_060447868.1"/>
</dbReference>
<gene>
    <name evidence="1" type="ORF">B0T26DRAFT_868558</name>
</gene>